<dbReference type="AlphaFoldDB" id="G5QVE8"/>
<dbReference type="PATRIC" id="fig|913082.3.peg.486"/>
<protein>
    <submittedName>
        <fullName evidence="2">Uncharacterized protein</fullName>
    </submittedName>
</protein>
<evidence type="ECO:0000313" key="3">
    <source>
        <dbReference type="Proteomes" id="UP000005065"/>
    </source>
</evidence>
<dbReference type="Proteomes" id="UP000005065">
    <property type="component" value="Unassembled WGS sequence"/>
</dbReference>
<comment type="caution">
    <text evidence="2">The sequence shown here is derived from an EMBL/GenBank/DDBJ whole genome shotgun (WGS) entry which is preliminary data.</text>
</comment>
<dbReference type="BioCyc" id="SENT913082:G120J-1412-MONOMER"/>
<proteinExistence type="predicted"/>
<sequence>MSPLVTFNWQYLPGRYKNNENNGKTKKQRYKNNGKTKKQRPQDYLQFQQNTLS</sequence>
<feature type="compositionally biased region" description="Basic residues" evidence="1">
    <location>
        <begin position="24"/>
        <end position="39"/>
    </location>
</feature>
<organism evidence="2 3">
    <name type="scientific">Salmonella enterica subsp. enterica serovar Senftenberg str. A4-543</name>
    <dbReference type="NCBI Taxonomy" id="913082"/>
    <lineage>
        <taxon>Bacteria</taxon>
        <taxon>Pseudomonadati</taxon>
        <taxon>Pseudomonadota</taxon>
        <taxon>Gammaproteobacteria</taxon>
        <taxon>Enterobacterales</taxon>
        <taxon>Enterobacteriaceae</taxon>
        <taxon>Salmonella</taxon>
    </lineage>
</organism>
<name>G5QVE8_SALSE</name>
<evidence type="ECO:0000256" key="1">
    <source>
        <dbReference type="SAM" id="MobiDB-lite"/>
    </source>
</evidence>
<accession>G5QVE8</accession>
<dbReference type="EMBL" id="AFCU01000202">
    <property type="protein sequence ID" value="EHC93982.1"/>
    <property type="molecule type" value="Genomic_DNA"/>
</dbReference>
<feature type="region of interest" description="Disordered" evidence="1">
    <location>
        <begin position="14"/>
        <end position="53"/>
    </location>
</feature>
<reference evidence="2 3" key="1">
    <citation type="journal article" date="2011" name="BMC Genomics">
        <title>Genome sequencing reveals diversification of virulence factor content and possible host adaptation in distinct subpopulations of Salmonella enterica.</title>
        <authorList>
            <person name="den Bakker H.C."/>
            <person name="Moreno Switt A.I."/>
            <person name="Govoni G."/>
            <person name="Cummings C.A."/>
            <person name="Ranieri M.L."/>
            <person name="Degoricija L."/>
            <person name="Hoelzer K."/>
            <person name="Rodriguez-Rivera L.D."/>
            <person name="Brown S."/>
            <person name="Bolchacova E."/>
            <person name="Furtado M.R."/>
            <person name="Wiedmann M."/>
        </authorList>
    </citation>
    <scope>NUCLEOTIDE SEQUENCE [LARGE SCALE GENOMIC DNA]</scope>
    <source>
        <strain evidence="2 3">A4-543</strain>
    </source>
</reference>
<gene>
    <name evidence="2" type="ORF">LTSESEN_0614</name>
</gene>
<evidence type="ECO:0000313" key="2">
    <source>
        <dbReference type="EMBL" id="EHC93982.1"/>
    </source>
</evidence>